<evidence type="ECO:0000313" key="1">
    <source>
        <dbReference type="EMBL" id="KIM78535.1"/>
    </source>
</evidence>
<keyword evidence="2" id="KW-1185">Reference proteome</keyword>
<gene>
    <name evidence="1" type="ORF">PILCRDRAFT_592777</name>
</gene>
<sequence length="188" mass="21074">MSHSNWHSRAVESTIMSASSMVFNPFGLESPWYEVYKQELDQIFVTKTRTNGDGHYSISTTPQYCLLPAVAGANPHHRGALVPDFMVFWTTFTSHGYTALRRKIPIVVVEGKPPPQNGTMATAFSTCKRQVFQQVHLAFAYPTAGGPRVIYAIACVGTCWKWFRFTNDPGLQLNASTTDDITYIMNTR</sequence>
<reference evidence="2" key="2">
    <citation type="submission" date="2015-01" db="EMBL/GenBank/DDBJ databases">
        <title>Evolutionary Origins and Diversification of the Mycorrhizal Mutualists.</title>
        <authorList>
            <consortium name="DOE Joint Genome Institute"/>
            <consortium name="Mycorrhizal Genomics Consortium"/>
            <person name="Kohler A."/>
            <person name="Kuo A."/>
            <person name="Nagy L.G."/>
            <person name="Floudas D."/>
            <person name="Copeland A."/>
            <person name="Barry K.W."/>
            <person name="Cichocki N."/>
            <person name="Veneault-Fourrey C."/>
            <person name="LaButti K."/>
            <person name="Lindquist E.A."/>
            <person name="Lipzen A."/>
            <person name="Lundell T."/>
            <person name="Morin E."/>
            <person name="Murat C."/>
            <person name="Riley R."/>
            <person name="Ohm R."/>
            <person name="Sun H."/>
            <person name="Tunlid A."/>
            <person name="Henrissat B."/>
            <person name="Grigoriev I.V."/>
            <person name="Hibbett D.S."/>
            <person name="Martin F."/>
        </authorList>
    </citation>
    <scope>NUCLEOTIDE SEQUENCE [LARGE SCALE GENOMIC DNA]</scope>
    <source>
        <strain evidence="2">F 1598</strain>
    </source>
</reference>
<dbReference type="InParanoid" id="A0A0C3F168"/>
<reference evidence="1 2" key="1">
    <citation type="submission" date="2014-04" db="EMBL/GenBank/DDBJ databases">
        <authorList>
            <consortium name="DOE Joint Genome Institute"/>
            <person name="Kuo A."/>
            <person name="Tarkka M."/>
            <person name="Buscot F."/>
            <person name="Kohler A."/>
            <person name="Nagy L.G."/>
            <person name="Floudas D."/>
            <person name="Copeland A."/>
            <person name="Barry K.W."/>
            <person name="Cichocki N."/>
            <person name="Veneault-Fourrey C."/>
            <person name="LaButti K."/>
            <person name="Lindquist E.A."/>
            <person name="Lipzen A."/>
            <person name="Lundell T."/>
            <person name="Morin E."/>
            <person name="Murat C."/>
            <person name="Sun H."/>
            <person name="Tunlid A."/>
            <person name="Henrissat B."/>
            <person name="Grigoriev I.V."/>
            <person name="Hibbett D.S."/>
            <person name="Martin F."/>
            <person name="Nordberg H.P."/>
            <person name="Cantor M.N."/>
            <person name="Hua S.X."/>
        </authorList>
    </citation>
    <scope>NUCLEOTIDE SEQUENCE [LARGE SCALE GENOMIC DNA]</scope>
    <source>
        <strain evidence="1 2">F 1598</strain>
    </source>
</reference>
<name>A0A0C3F168_PILCF</name>
<dbReference type="HOGENOM" id="CLU_1441557_0_0_1"/>
<organism evidence="1 2">
    <name type="scientific">Piloderma croceum (strain F 1598)</name>
    <dbReference type="NCBI Taxonomy" id="765440"/>
    <lineage>
        <taxon>Eukaryota</taxon>
        <taxon>Fungi</taxon>
        <taxon>Dikarya</taxon>
        <taxon>Basidiomycota</taxon>
        <taxon>Agaricomycotina</taxon>
        <taxon>Agaricomycetes</taxon>
        <taxon>Agaricomycetidae</taxon>
        <taxon>Atheliales</taxon>
        <taxon>Atheliaceae</taxon>
        <taxon>Piloderma</taxon>
    </lineage>
</organism>
<proteinExistence type="predicted"/>
<dbReference type="AlphaFoldDB" id="A0A0C3F168"/>
<evidence type="ECO:0000313" key="2">
    <source>
        <dbReference type="Proteomes" id="UP000054166"/>
    </source>
</evidence>
<dbReference type="Proteomes" id="UP000054166">
    <property type="component" value="Unassembled WGS sequence"/>
</dbReference>
<protein>
    <submittedName>
        <fullName evidence="1">Uncharacterized protein</fullName>
    </submittedName>
</protein>
<accession>A0A0C3F168</accession>
<dbReference type="EMBL" id="KN833016">
    <property type="protein sequence ID" value="KIM78535.1"/>
    <property type="molecule type" value="Genomic_DNA"/>
</dbReference>